<evidence type="ECO:0000313" key="5">
    <source>
        <dbReference type="Proteomes" id="UP001166286"/>
    </source>
</evidence>
<gene>
    <name evidence="4" type="ORF">JMJ35_007471</name>
</gene>
<organism evidence="4 5">
    <name type="scientific">Cladonia borealis</name>
    <dbReference type="NCBI Taxonomy" id="184061"/>
    <lineage>
        <taxon>Eukaryota</taxon>
        <taxon>Fungi</taxon>
        <taxon>Dikarya</taxon>
        <taxon>Ascomycota</taxon>
        <taxon>Pezizomycotina</taxon>
        <taxon>Lecanoromycetes</taxon>
        <taxon>OSLEUM clade</taxon>
        <taxon>Lecanoromycetidae</taxon>
        <taxon>Lecanorales</taxon>
        <taxon>Lecanorineae</taxon>
        <taxon>Cladoniaceae</taxon>
        <taxon>Cladonia</taxon>
    </lineage>
</organism>
<dbReference type="Proteomes" id="UP001166286">
    <property type="component" value="Unassembled WGS sequence"/>
</dbReference>
<dbReference type="AlphaFoldDB" id="A0AA39QVN3"/>
<dbReference type="InterPro" id="IPR040357">
    <property type="entry name" value="Vma22/CCDC115"/>
</dbReference>
<reference evidence="4" key="1">
    <citation type="submission" date="2023-03" db="EMBL/GenBank/DDBJ databases">
        <title>Complete genome of Cladonia borealis.</title>
        <authorList>
            <person name="Park H."/>
        </authorList>
    </citation>
    <scope>NUCLEOTIDE SEQUENCE</scope>
    <source>
        <strain evidence="4">ANT050790</strain>
    </source>
</reference>
<proteinExistence type="predicted"/>
<dbReference type="PANTHER" id="PTHR31996">
    <property type="entry name" value="COILED-COIL DOMAIN-CONTAINING PROTEIN 115"/>
    <property type="match status" value="1"/>
</dbReference>
<protein>
    <recommendedName>
        <fullName evidence="1">Vacuolar ATPase assembly protein VMA22</fullName>
    </recommendedName>
</protein>
<name>A0AA39QVN3_9LECA</name>
<dbReference type="GO" id="GO:0070072">
    <property type="term" value="P:vacuolar proton-transporting V-type ATPase complex assembly"/>
    <property type="evidence" value="ECO:0007669"/>
    <property type="project" value="InterPro"/>
</dbReference>
<keyword evidence="5" id="KW-1185">Reference proteome</keyword>
<dbReference type="Pfam" id="PF21730">
    <property type="entry name" value="Vma22_CCDC115"/>
    <property type="match status" value="1"/>
</dbReference>
<evidence type="ECO:0000256" key="2">
    <source>
        <dbReference type="SAM" id="Coils"/>
    </source>
</evidence>
<keyword evidence="2" id="KW-0175">Coiled coil</keyword>
<evidence type="ECO:0000256" key="3">
    <source>
        <dbReference type="SAM" id="MobiDB-lite"/>
    </source>
</evidence>
<evidence type="ECO:0000313" key="4">
    <source>
        <dbReference type="EMBL" id="KAK0510077.1"/>
    </source>
</evidence>
<feature type="region of interest" description="Disordered" evidence="3">
    <location>
        <begin position="1"/>
        <end position="20"/>
    </location>
</feature>
<feature type="coiled-coil region" evidence="2">
    <location>
        <begin position="27"/>
        <end position="54"/>
    </location>
</feature>
<accession>A0AA39QVN3</accession>
<comment type="caution">
    <text evidence="4">The sequence shown here is derived from an EMBL/GenBank/DDBJ whole genome shotgun (WGS) entry which is preliminary data.</text>
</comment>
<sequence length="200" mass="22130">MAEPLASTMRQSVGRPRESSEALASTLDDLLVRYLHLLDQHQKLRQELNRLLSDGYLSLAQANFSNPNRIRYGQDYYDDRMQASTLVSSNLSHPCFSVMKPGATDPTKVLVNDVVGDHEESKTTAGTSEAIVDEKCKASGLPCDPLNWFGILVPPGLRASQSNFQSAVIDIIPALASTTNEMKEVEIEVRRARKWLKKAG</sequence>
<dbReference type="GO" id="GO:1990871">
    <property type="term" value="C:Vma12-Vma22 assembly complex"/>
    <property type="evidence" value="ECO:0007669"/>
    <property type="project" value="TreeGrafter"/>
</dbReference>
<dbReference type="GO" id="GO:0051082">
    <property type="term" value="F:unfolded protein binding"/>
    <property type="evidence" value="ECO:0007669"/>
    <property type="project" value="TreeGrafter"/>
</dbReference>
<evidence type="ECO:0000256" key="1">
    <source>
        <dbReference type="ARBA" id="ARBA00093634"/>
    </source>
</evidence>
<dbReference type="PANTHER" id="PTHR31996:SF2">
    <property type="entry name" value="COILED-COIL DOMAIN-CONTAINING PROTEIN 115"/>
    <property type="match status" value="1"/>
</dbReference>
<dbReference type="EMBL" id="JAFEKC020000017">
    <property type="protein sequence ID" value="KAK0510077.1"/>
    <property type="molecule type" value="Genomic_DNA"/>
</dbReference>